<dbReference type="Gene3D" id="3.40.50.300">
    <property type="entry name" value="P-loop containing nucleotide triphosphate hydrolases"/>
    <property type="match status" value="1"/>
</dbReference>
<dbReference type="SUPFAM" id="SSF52540">
    <property type="entry name" value="P-loop containing nucleoside triphosphate hydrolases"/>
    <property type="match status" value="1"/>
</dbReference>
<dbReference type="PANTHER" id="PTHR46082">
    <property type="entry name" value="ATP/GTP-BINDING PROTEIN-RELATED"/>
    <property type="match status" value="1"/>
</dbReference>
<accession>A0AB39RVS9</accession>
<organism evidence="2">
    <name type="scientific">Streptomyces sp. R35</name>
    <dbReference type="NCBI Taxonomy" id="3238630"/>
    <lineage>
        <taxon>Bacteria</taxon>
        <taxon>Bacillati</taxon>
        <taxon>Actinomycetota</taxon>
        <taxon>Actinomycetes</taxon>
        <taxon>Kitasatosporales</taxon>
        <taxon>Streptomycetaceae</taxon>
        <taxon>Streptomyces</taxon>
    </lineage>
</organism>
<feature type="domain" description="NB-ARC" evidence="1">
    <location>
        <begin position="59"/>
        <end position="198"/>
    </location>
</feature>
<name>A0AB39RVS9_9ACTN</name>
<dbReference type="InterPro" id="IPR002182">
    <property type="entry name" value="NB-ARC"/>
</dbReference>
<dbReference type="SUPFAM" id="SSF48452">
    <property type="entry name" value="TPR-like"/>
    <property type="match status" value="2"/>
</dbReference>
<dbReference type="PANTHER" id="PTHR46082:SF6">
    <property type="entry name" value="AAA+ ATPASE DOMAIN-CONTAINING PROTEIN-RELATED"/>
    <property type="match status" value="1"/>
</dbReference>
<dbReference type="Gene3D" id="1.25.40.10">
    <property type="entry name" value="Tetratricopeptide repeat domain"/>
    <property type="match status" value="2"/>
</dbReference>
<dbReference type="Pfam" id="PF00931">
    <property type="entry name" value="NB-ARC"/>
    <property type="match status" value="1"/>
</dbReference>
<dbReference type="InterPro" id="IPR053137">
    <property type="entry name" value="NLR-like"/>
</dbReference>
<gene>
    <name evidence="2" type="ORF">AB5J50_00335</name>
</gene>
<sequence length="751" mass="80485">MSINQLTVVQQRVPREPVPWPHQVGVIPSRAQSFQHRVEVSHLRTVVESSGTTVLGQVLTGMGGVGKTQLAADYARTAWQDGSLDVLVWVTASARSPIVTGYAQAGAELCQADPDDPEQAAQAFLAWLTPKARAKPCRWLIVLDDIADPDDLRGLWPPTSPHGRTLVTTRRRDAALTGDTRRLIEVGLFRESEALAYLTTSLAAHGRKEPPGQLAILANELGNLPLALAQASAYLIDSGEDLSIYRALLADRTTTLADTAPDHLPDEQTLPLAAAWSLSIDRADTLRPTGLARPMLEIAALLDPNGIPQHVLTSPPVLTCLTAHRTPTGPQIAKETSPISPRDAMRALRALHRLNLIDHTSATPNQAVRVHQLIQRATRDTLTVHQRNQLARTAADALVTAWPAVERDTTLAQILRANATALARCAEDSLYLPDVHSLLYRVGLSLGEIGQTIEARDHYAHLADAAEARLGAEHPQVLIARRGQALWRAEAGDAAGAAATFAQLLGTMTKVLGPYHRDTLATRSYLANYRGMSGDATSAATAYAELLPDLVRVMGADHPDTLTARSRLARWRGGAGDAPGAASAMAELLPDLVRVMGADHPQTLSSRAILAWWTGVSGDAVGAAALFAELVEDRMRILGPDHPHTLSDQGNLAHWRGETGDAVGAATMLTELLPNLIRVVGPDHPDTLGIRGRLAHYQGMSGDVSTAVSGCAEVLEDQLRVLGPDHLDTLATRDNLARWRSRAGDDGPPSG</sequence>
<dbReference type="InterPro" id="IPR011990">
    <property type="entry name" value="TPR-like_helical_dom_sf"/>
</dbReference>
<evidence type="ECO:0000259" key="1">
    <source>
        <dbReference type="Pfam" id="PF00931"/>
    </source>
</evidence>
<dbReference type="GO" id="GO:0043531">
    <property type="term" value="F:ADP binding"/>
    <property type="evidence" value="ECO:0007669"/>
    <property type="project" value="InterPro"/>
</dbReference>
<reference evidence="2" key="1">
    <citation type="submission" date="2024-07" db="EMBL/GenBank/DDBJ databases">
        <authorList>
            <person name="Yu S.T."/>
        </authorList>
    </citation>
    <scope>NUCLEOTIDE SEQUENCE</scope>
    <source>
        <strain evidence="2">R35</strain>
    </source>
</reference>
<dbReference type="InterPro" id="IPR027417">
    <property type="entry name" value="P-loop_NTPase"/>
</dbReference>
<proteinExistence type="predicted"/>
<dbReference type="AlphaFoldDB" id="A0AB39RVS9"/>
<dbReference type="EMBL" id="CP163440">
    <property type="protein sequence ID" value="XDQ59379.1"/>
    <property type="molecule type" value="Genomic_DNA"/>
</dbReference>
<evidence type="ECO:0000313" key="2">
    <source>
        <dbReference type="EMBL" id="XDQ59379.1"/>
    </source>
</evidence>
<dbReference type="PRINTS" id="PR00364">
    <property type="entry name" value="DISEASERSIST"/>
</dbReference>
<protein>
    <submittedName>
        <fullName evidence="2">NB-ARC domain-containing protein</fullName>
    </submittedName>
</protein>
<dbReference type="RefSeq" id="WP_369253773.1">
    <property type="nucleotide sequence ID" value="NZ_CP163440.1"/>
</dbReference>